<reference evidence="8 9" key="1">
    <citation type="submission" date="2015-09" db="EMBL/GenBank/DDBJ databases">
        <title>Atta colombica WGS genome.</title>
        <authorList>
            <person name="Nygaard S."/>
            <person name="Hu H."/>
            <person name="Boomsma J."/>
            <person name="Zhang G."/>
        </authorList>
    </citation>
    <scope>NUCLEOTIDE SEQUENCE [LARGE SCALE GENOMIC DNA]</scope>
    <source>
        <strain evidence="8">Treedump-2</strain>
        <tissue evidence="8">Whole body</tissue>
    </source>
</reference>
<organism evidence="8 9">
    <name type="scientific">Atta colombica</name>
    <dbReference type="NCBI Taxonomy" id="520822"/>
    <lineage>
        <taxon>Eukaryota</taxon>
        <taxon>Metazoa</taxon>
        <taxon>Ecdysozoa</taxon>
        <taxon>Arthropoda</taxon>
        <taxon>Hexapoda</taxon>
        <taxon>Insecta</taxon>
        <taxon>Pterygota</taxon>
        <taxon>Neoptera</taxon>
        <taxon>Endopterygota</taxon>
        <taxon>Hymenoptera</taxon>
        <taxon>Apocrita</taxon>
        <taxon>Aculeata</taxon>
        <taxon>Formicoidea</taxon>
        <taxon>Formicidae</taxon>
        <taxon>Myrmicinae</taxon>
        <taxon>Atta</taxon>
    </lineage>
</organism>
<keyword evidence="9" id="KW-1185">Reference proteome</keyword>
<evidence type="ECO:0000256" key="4">
    <source>
        <dbReference type="ARBA" id="ARBA00023136"/>
    </source>
</evidence>
<dbReference type="InterPro" id="IPR028055">
    <property type="entry name" value="YidC/Oxa/ALB_C"/>
</dbReference>
<dbReference type="CDD" id="cd20069">
    <property type="entry name" value="5TM_Oxa1-like"/>
    <property type="match status" value="1"/>
</dbReference>
<comment type="subcellular location">
    <subcellularLocation>
        <location evidence="1 5">Membrane</location>
        <topology evidence="1 5">Multi-pass membrane protein</topology>
    </subcellularLocation>
</comment>
<feature type="domain" description="Membrane insertase YidC/Oxa/ALB C-terminal" evidence="7">
    <location>
        <begin position="158"/>
        <end position="376"/>
    </location>
</feature>
<dbReference type="OrthoDB" id="2148490at2759"/>
<proteinExistence type="inferred from homology"/>
<dbReference type="STRING" id="520822.A0A151I2B7"/>
<dbReference type="PANTHER" id="PTHR12428:SF65">
    <property type="entry name" value="CYTOCHROME C OXIDASE ASSEMBLY PROTEIN COX18, MITOCHONDRIAL"/>
    <property type="match status" value="1"/>
</dbReference>
<dbReference type="GO" id="GO:0032977">
    <property type="term" value="F:membrane insertase activity"/>
    <property type="evidence" value="ECO:0007669"/>
    <property type="project" value="InterPro"/>
</dbReference>
<feature type="transmembrane region" description="Helical" evidence="6">
    <location>
        <begin position="302"/>
        <end position="324"/>
    </location>
</feature>
<protein>
    <submittedName>
        <fullName evidence="8">Mitochondrial inner membrane protein COX18</fullName>
    </submittedName>
</protein>
<evidence type="ECO:0000256" key="5">
    <source>
        <dbReference type="RuleBase" id="RU003945"/>
    </source>
</evidence>
<keyword evidence="2 5" id="KW-0812">Transmembrane</keyword>
<dbReference type="GO" id="GO:0032979">
    <property type="term" value="P:protein insertion into mitochondrial inner membrane from matrix"/>
    <property type="evidence" value="ECO:0007669"/>
    <property type="project" value="TreeGrafter"/>
</dbReference>
<dbReference type="Pfam" id="PF02096">
    <property type="entry name" value="60KD_IMP"/>
    <property type="match status" value="1"/>
</dbReference>
<dbReference type="EMBL" id="KQ976573">
    <property type="protein sequence ID" value="KYM80387.1"/>
    <property type="molecule type" value="Genomic_DNA"/>
</dbReference>
<evidence type="ECO:0000313" key="9">
    <source>
        <dbReference type="Proteomes" id="UP000078540"/>
    </source>
</evidence>
<keyword evidence="4 6" id="KW-0472">Membrane</keyword>
<accession>A0A151I2B7</accession>
<comment type="similarity">
    <text evidence="5">Belongs to the OXA1/ALB3/YidC family.</text>
</comment>
<evidence type="ECO:0000313" key="8">
    <source>
        <dbReference type="EMBL" id="KYM80387.1"/>
    </source>
</evidence>
<evidence type="ECO:0000256" key="2">
    <source>
        <dbReference type="ARBA" id="ARBA00022692"/>
    </source>
</evidence>
<keyword evidence="3 6" id="KW-1133">Transmembrane helix</keyword>
<dbReference type="PANTHER" id="PTHR12428">
    <property type="entry name" value="OXA1"/>
    <property type="match status" value="1"/>
</dbReference>
<dbReference type="Proteomes" id="UP000078540">
    <property type="component" value="Unassembled WGS sequence"/>
</dbReference>
<gene>
    <name evidence="8" type="ORF">ALC53_09174</name>
</gene>
<dbReference type="InterPro" id="IPR001708">
    <property type="entry name" value="YidC/ALB3/OXA1/COX18"/>
</dbReference>
<dbReference type="KEGG" id="acoc:108689314"/>
<feature type="transmembrane region" description="Helical" evidence="6">
    <location>
        <begin position="336"/>
        <end position="354"/>
    </location>
</feature>
<name>A0A151I2B7_9HYME</name>
<sequence length="421" mass="49094">MKIINLDIFLWRLKRISKIVISNATCFDTSTAVLYSVSKDYNTNIAKDLTFSNQQSMFNNVIVKHSSKIQNFLYISHPRIVSHIMLCRSERKYVRYKSYYNSQYYNVRYLSNTGIDSITEVQVPMQFNGIFKAISESAPIKITQDFLLLVHDCTGLPWWSVIVLTTIMMRTAVTLPLSLYQLYILAKLENLKYEMNEIVKEMKKELNYGIHKYNWSKKYAKRLYNHSVAKQWNKLIIRENCHPAKTSLLVLVQIPLWISLSMSIRNLCYMLPKQDANAYVTYQEFITDGFLWMSNLTTADPFVLPILMGLFNLAIIEITCMSRVQNKELTKWQRYLINFCRIATIGMIPIAMSVPSCLSLYWATSSAFGLFQNLILLSPKLRRFAKVPITTSESPHPYLILRNKIAIKYRLKKKVEIPPKM</sequence>
<evidence type="ECO:0000256" key="3">
    <source>
        <dbReference type="ARBA" id="ARBA00022989"/>
    </source>
</evidence>
<dbReference type="AlphaFoldDB" id="A0A151I2B7"/>
<dbReference type="GO" id="GO:0005743">
    <property type="term" value="C:mitochondrial inner membrane"/>
    <property type="evidence" value="ECO:0007669"/>
    <property type="project" value="TreeGrafter"/>
</dbReference>
<evidence type="ECO:0000256" key="6">
    <source>
        <dbReference type="SAM" id="Phobius"/>
    </source>
</evidence>
<evidence type="ECO:0000259" key="7">
    <source>
        <dbReference type="Pfam" id="PF02096"/>
    </source>
</evidence>
<evidence type="ECO:0000256" key="1">
    <source>
        <dbReference type="ARBA" id="ARBA00004141"/>
    </source>
</evidence>
<dbReference type="GO" id="GO:0033617">
    <property type="term" value="P:mitochondrial respiratory chain complex IV assembly"/>
    <property type="evidence" value="ECO:0007669"/>
    <property type="project" value="TreeGrafter"/>
</dbReference>